<sequence length="165" mass="17631">MYSISVSLNYSHVRDYLHILDRLAGGACIKGAPTMPAACEPTPVPTATTLPCTAATNIVAILSKALASKSEISMHCLFSKMRNSSSSQSILNPLKKPNQASSCNSLHISSSISSRSSFSLSVEDASLVSSCNDCNFLFKLRNEQVAVDGLPFPVKICCITYCCCK</sequence>
<reference evidence="2" key="1">
    <citation type="submission" date="2015-01" db="EMBL/GenBank/DDBJ databases">
        <authorList>
            <person name="Aksoy S."/>
            <person name="Warren W."/>
            <person name="Wilson R.K."/>
        </authorList>
    </citation>
    <scope>NUCLEOTIDE SEQUENCE [LARGE SCALE GENOMIC DNA]</scope>
    <source>
        <strain evidence="2">IAEA</strain>
    </source>
</reference>
<dbReference type="AlphaFoldDB" id="A0A1B0BMB6"/>
<dbReference type="EnsemblMetazoa" id="GPPI034642-RA">
    <property type="protein sequence ID" value="GPPI034642-PA"/>
    <property type="gene ID" value="GPPI034642"/>
</dbReference>
<dbReference type="Proteomes" id="UP000092460">
    <property type="component" value="Unassembled WGS sequence"/>
</dbReference>
<reference evidence="1" key="2">
    <citation type="submission" date="2020-05" db="UniProtKB">
        <authorList>
            <consortium name="EnsemblMetazoa"/>
        </authorList>
    </citation>
    <scope>IDENTIFICATION</scope>
    <source>
        <strain evidence="1">IAEA</strain>
    </source>
</reference>
<protein>
    <submittedName>
        <fullName evidence="1">Uncharacterized protein</fullName>
    </submittedName>
</protein>
<dbReference type="VEuPathDB" id="VectorBase:GPPI034642"/>
<organism evidence="1 2">
    <name type="scientific">Glossina palpalis gambiensis</name>
    <dbReference type="NCBI Taxonomy" id="67801"/>
    <lineage>
        <taxon>Eukaryota</taxon>
        <taxon>Metazoa</taxon>
        <taxon>Ecdysozoa</taxon>
        <taxon>Arthropoda</taxon>
        <taxon>Hexapoda</taxon>
        <taxon>Insecta</taxon>
        <taxon>Pterygota</taxon>
        <taxon>Neoptera</taxon>
        <taxon>Endopterygota</taxon>
        <taxon>Diptera</taxon>
        <taxon>Brachycera</taxon>
        <taxon>Muscomorpha</taxon>
        <taxon>Hippoboscoidea</taxon>
        <taxon>Glossinidae</taxon>
        <taxon>Glossina</taxon>
    </lineage>
</organism>
<keyword evidence="2" id="KW-1185">Reference proteome</keyword>
<evidence type="ECO:0000313" key="2">
    <source>
        <dbReference type="Proteomes" id="UP000092460"/>
    </source>
</evidence>
<name>A0A1B0BMB6_9MUSC</name>
<proteinExistence type="predicted"/>
<accession>A0A1B0BMB6</accession>
<dbReference type="EMBL" id="JXJN01016804">
    <property type="status" value="NOT_ANNOTATED_CDS"/>
    <property type="molecule type" value="Genomic_DNA"/>
</dbReference>
<evidence type="ECO:0000313" key="1">
    <source>
        <dbReference type="EnsemblMetazoa" id="GPPI034642-PA"/>
    </source>
</evidence>